<comment type="caution">
    <text evidence="6">The sequence shown here is derived from an EMBL/GenBank/DDBJ whole genome shotgun (WGS) entry which is preliminary data.</text>
</comment>
<keyword evidence="2 6" id="KW-0808">Transferase</keyword>
<dbReference type="InterPro" id="IPR042470">
    <property type="entry name" value="RMI1_N_C_sf"/>
</dbReference>
<organism evidence="6">
    <name type="scientific">Medicago truncatula</name>
    <name type="common">Barrel medic</name>
    <name type="synonym">Medicago tribuloides</name>
    <dbReference type="NCBI Taxonomy" id="3880"/>
    <lineage>
        <taxon>Eukaryota</taxon>
        <taxon>Viridiplantae</taxon>
        <taxon>Streptophyta</taxon>
        <taxon>Embryophyta</taxon>
        <taxon>Tracheophyta</taxon>
        <taxon>Spermatophyta</taxon>
        <taxon>Magnoliopsida</taxon>
        <taxon>eudicotyledons</taxon>
        <taxon>Gunneridae</taxon>
        <taxon>Pentapetalae</taxon>
        <taxon>rosids</taxon>
        <taxon>fabids</taxon>
        <taxon>Fabales</taxon>
        <taxon>Fabaceae</taxon>
        <taxon>Papilionoideae</taxon>
        <taxon>50 kb inversion clade</taxon>
        <taxon>NPAAA clade</taxon>
        <taxon>Hologalegina</taxon>
        <taxon>IRL clade</taxon>
        <taxon>Trifolieae</taxon>
        <taxon>Medicago</taxon>
    </lineage>
</organism>
<dbReference type="EMBL" id="PSQE01000001">
    <property type="protein sequence ID" value="RHN79978.1"/>
    <property type="molecule type" value="Genomic_DNA"/>
</dbReference>
<comment type="similarity">
    <text evidence="1">Belongs to the carbohydrate kinase PfkB family.</text>
</comment>
<evidence type="ECO:0000259" key="5">
    <source>
        <dbReference type="Pfam" id="PF08585"/>
    </source>
</evidence>
<dbReference type="EC" id="2.7.1.4" evidence="6"/>
<gene>
    <name evidence="6" type="ORF">MtrunA17_Chr1g0183241</name>
</gene>
<dbReference type="InterPro" id="IPR011611">
    <property type="entry name" value="PfkB_dom"/>
</dbReference>
<sequence length="411" mass="45003">MVMLSMTDGVRKVYGIETYRRPIRGIQPSAPLGLKVKFSNVSVSKGIFSLLPENTIVLGGGLADDDSTHTVQSGNLWNTEANKDGVPPVSRPYKLPDFPITEGCSKTSGLVVCFGELLIDFVCIDESSGCRRDLGGAIANVAVGADESGYSLVDILKENNVDTSGMRVDSNGSTTLAYVELRPDRERKCSFFRNPGADMLLYESELDRKLIEKAKIFHYGSMSLIEEPCKSAHLSALRIAKDSDCILSYYPKLRLALWPSAEAARNGIMSIWHLADVIKISEDEITFLIDGGDPYDDDVVLEKLFYSNLKLLIVTGGSEGCRYYTKGFKGKVRGVNVKLLDTTGAGEAFVSGILYNIASDPSIFEDEERLQKALYFANVCGALTVTERGAITALPTKDAVLQFYAKQEHQL</sequence>
<feature type="domain" description="Carbohydrate kinase PfkB" evidence="4">
    <location>
        <begin position="142"/>
        <end position="396"/>
    </location>
</feature>
<evidence type="ECO:0000256" key="3">
    <source>
        <dbReference type="ARBA" id="ARBA00022777"/>
    </source>
</evidence>
<dbReference type="PANTHER" id="PTHR43085:SF61">
    <property type="entry name" value="PFKB FAMILY CARBOHYDRATE KINASE"/>
    <property type="match status" value="1"/>
</dbReference>
<reference evidence="6" key="1">
    <citation type="journal article" date="2018" name="Nat. Plants">
        <title>Whole-genome landscape of Medicago truncatula symbiotic genes.</title>
        <authorList>
            <person name="Pecrix Y."/>
            <person name="Gamas P."/>
            <person name="Carrere S."/>
        </authorList>
    </citation>
    <scope>NUCLEOTIDE SEQUENCE</scope>
    <source>
        <tissue evidence="6">Leaves</tissue>
    </source>
</reference>
<dbReference type="Gramene" id="rna3842">
    <property type="protein sequence ID" value="RHN79978.1"/>
    <property type="gene ID" value="gene3842"/>
</dbReference>
<dbReference type="InterPro" id="IPR029056">
    <property type="entry name" value="Ribokinase-like"/>
</dbReference>
<evidence type="ECO:0000256" key="1">
    <source>
        <dbReference type="ARBA" id="ARBA00010688"/>
    </source>
</evidence>
<protein>
    <submittedName>
        <fullName evidence="6">Putative fructokinase</fullName>
        <ecNumber evidence="6">2.7.1.4</ecNumber>
    </submittedName>
</protein>
<dbReference type="Proteomes" id="UP000265566">
    <property type="component" value="Chromosome 1"/>
</dbReference>
<dbReference type="Pfam" id="PF08585">
    <property type="entry name" value="RMI1_N_C"/>
    <property type="match status" value="1"/>
</dbReference>
<dbReference type="CDD" id="cd01167">
    <property type="entry name" value="bac_FRK"/>
    <property type="match status" value="1"/>
</dbReference>
<dbReference type="Gene3D" id="2.40.50.770">
    <property type="entry name" value="RecQ-mediated genome instability protein Rmi1, C-terminal domain"/>
    <property type="match status" value="1"/>
</dbReference>
<evidence type="ECO:0000313" key="6">
    <source>
        <dbReference type="EMBL" id="RHN79978.1"/>
    </source>
</evidence>
<dbReference type="AlphaFoldDB" id="A0A396JUR1"/>
<dbReference type="GO" id="GO:0008865">
    <property type="term" value="F:fructokinase activity"/>
    <property type="evidence" value="ECO:0007669"/>
    <property type="project" value="UniProtKB-EC"/>
</dbReference>
<accession>A0A396JUR1</accession>
<proteinExistence type="inferred from homology"/>
<keyword evidence="3 6" id="KW-0418">Kinase</keyword>
<evidence type="ECO:0000256" key="2">
    <source>
        <dbReference type="ARBA" id="ARBA00022679"/>
    </source>
</evidence>
<evidence type="ECO:0000259" key="4">
    <source>
        <dbReference type="Pfam" id="PF00294"/>
    </source>
</evidence>
<dbReference type="Gene3D" id="3.40.1190.20">
    <property type="match status" value="1"/>
</dbReference>
<dbReference type="PANTHER" id="PTHR43085">
    <property type="entry name" value="HEXOKINASE FAMILY MEMBER"/>
    <property type="match status" value="1"/>
</dbReference>
<dbReference type="InterPro" id="IPR050306">
    <property type="entry name" value="PfkB_Carbo_kinase"/>
</dbReference>
<dbReference type="InterPro" id="IPR013894">
    <property type="entry name" value="RMI1_OB"/>
</dbReference>
<name>A0A396JUR1_MEDTR</name>
<dbReference type="Pfam" id="PF00294">
    <property type="entry name" value="PfkB"/>
    <property type="match status" value="1"/>
</dbReference>
<dbReference type="SUPFAM" id="SSF53613">
    <property type="entry name" value="Ribokinase-like"/>
    <property type="match status" value="1"/>
</dbReference>
<feature type="domain" description="RecQ mediated genome instability protein 1 OB-fold" evidence="5">
    <location>
        <begin position="1"/>
        <end position="63"/>
    </location>
</feature>